<dbReference type="InterPro" id="IPR013525">
    <property type="entry name" value="ABC2_TM"/>
</dbReference>
<feature type="transmembrane region" description="Helical" evidence="8">
    <location>
        <begin position="2181"/>
        <end position="2205"/>
    </location>
</feature>
<feature type="transmembrane region" description="Helical" evidence="8">
    <location>
        <begin position="2212"/>
        <end position="2232"/>
    </location>
</feature>
<feature type="domain" description="ABC transporter" evidence="9">
    <location>
        <begin position="2286"/>
        <end position="2499"/>
    </location>
</feature>
<evidence type="ECO:0000256" key="5">
    <source>
        <dbReference type="ARBA" id="ARBA00022989"/>
    </source>
</evidence>
<dbReference type="PROSITE" id="PS50893">
    <property type="entry name" value="ABC_TRANSPORTER_2"/>
    <property type="match status" value="1"/>
</dbReference>
<keyword evidence="2 8" id="KW-0812">Transmembrane</keyword>
<keyword evidence="5 8" id="KW-1133">Transmembrane helix</keyword>
<evidence type="ECO:0000256" key="7">
    <source>
        <dbReference type="SAM" id="MobiDB-lite"/>
    </source>
</evidence>
<dbReference type="InterPro" id="IPR026082">
    <property type="entry name" value="ABCA"/>
</dbReference>
<comment type="caution">
    <text evidence="10">The sequence shown here is derived from an EMBL/GenBank/DDBJ whole genome shotgun (WGS) entry which is preliminary data.</text>
</comment>
<dbReference type="CDD" id="cd03263">
    <property type="entry name" value="ABC_subfamily_A"/>
    <property type="match status" value="1"/>
</dbReference>
<feature type="region of interest" description="Disordered" evidence="7">
    <location>
        <begin position="89"/>
        <end position="109"/>
    </location>
</feature>
<evidence type="ECO:0000259" key="9">
    <source>
        <dbReference type="PROSITE" id="PS50893"/>
    </source>
</evidence>
<dbReference type="EMBL" id="MUZQ01000052">
    <property type="protein sequence ID" value="OWK60782.1"/>
    <property type="molecule type" value="Genomic_DNA"/>
</dbReference>
<dbReference type="InterPro" id="IPR027417">
    <property type="entry name" value="P-loop_NTPase"/>
</dbReference>
<dbReference type="Gene3D" id="3.40.50.300">
    <property type="entry name" value="P-loop containing nucleotide triphosphate hydrolases"/>
    <property type="match status" value="1"/>
</dbReference>
<dbReference type="GO" id="GO:0016020">
    <property type="term" value="C:membrane"/>
    <property type="evidence" value="ECO:0007669"/>
    <property type="project" value="UniProtKB-SubCell"/>
</dbReference>
<dbReference type="GO" id="GO:0005524">
    <property type="term" value="F:ATP binding"/>
    <property type="evidence" value="ECO:0007669"/>
    <property type="project" value="UniProtKB-KW"/>
</dbReference>
<evidence type="ECO:0000256" key="1">
    <source>
        <dbReference type="ARBA" id="ARBA00004141"/>
    </source>
</evidence>
<keyword evidence="6 8" id="KW-0472">Membrane</keyword>
<keyword evidence="4 10" id="KW-0067">ATP-binding</keyword>
<name>A0A218V593_9PASE</name>
<feature type="transmembrane region" description="Helical" evidence="8">
    <location>
        <begin position="2141"/>
        <end position="2169"/>
    </location>
</feature>
<dbReference type="GO" id="GO:0005319">
    <property type="term" value="F:lipid transporter activity"/>
    <property type="evidence" value="ECO:0007669"/>
    <property type="project" value="TreeGrafter"/>
</dbReference>
<organism evidence="10 11">
    <name type="scientific">Lonchura striata</name>
    <name type="common">white-rumped munia</name>
    <dbReference type="NCBI Taxonomy" id="40157"/>
    <lineage>
        <taxon>Eukaryota</taxon>
        <taxon>Metazoa</taxon>
        <taxon>Chordata</taxon>
        <taxon>Craniata</taxon>
        <taxon>Vertebrata</taxon>
        <taxon>Euteleostomi</taxon>
        <taxon>Archelosauria</taxon>
        <taxon>Archosauria</taxon>
        <taxon>Dinosauria</taxon>
        <taxon>Saurischia</taxon>
        <taxon>Theropoda</taxon>
        <taxon>Coelurosauria</taxon>
        <taxon>Aves</taxon>
        <taxon>Neognathae</taxon>
        <taxon>Neoaves</taxon>
        <taxon>Telluraves</taxon>
        <taxon>Australaves</taxon>
        <taxon>Passeriformes</taxon>
        <taxon>Passeroidea</taxon>
        <taxon>Estrildidae</taxon>
        <taxon>Estrildinae</taxon>
        <taxon>Lonchura</taxon>
    </lineage>
</organism>
<evidence type="ECO:0000256" key="4">
    <source>
        <dbReference type="ARBA" id="ARBA00022840"/>
    </source>
</evidence>
<dbReference type="PANTHER" id="PTHR19229">
    <property type="entry name" value="ATP-BINDING CASSETTE TRANSPORTER SUBFAMILY A ABCA"/>
    <property type="match status" value="1"/>
</dbReference>
<dbReference type="GO" id="GO:0140359">
    <property type="term" value="F:ABC-type transporter activity"/>
    <property type="evidence" value="ECO:0007669"/>
    <property type="project" value="InterPro"/>
</dbReference>
<feature type="transmembrane region" description="Helical" evidence="8">
    <location>
        <begin position="2101"/>
        <end position="2121"/>
    </location>
</feature>
<reference evidence="10 11" key="1">
    <citation type="submission" date="2017-05" db="EMBL/GenBank/DDBJ databases">
        <title>Genome of assembly of the Bengalese finch, Lonchura striata domestica.</title>
        <authorList>
            <person name="Colquitt B.M."/>
            <person name="Brainard M.S."/>
        </authorList>
    </citation>
    <scope>NUCLEOTIDE SEQUENCE [LARGE SCALE GENOMIC DNA]</scope>
    <source>
        <strain evidence="10">White83orange57</strain>
    </source>
</reference>
<sequence>MGHTIHQFKALFWKNWLCRVRQPVFSLTEILWPCVLFLILAAIRFQEPPKYKENCYLEARDLPSRGLYPFMRTLFCNVGSRCRNASSTAQRHSRFSERPQSGPERATGPDLDFMEEIKELAKEFIDTTEKAMALEKLWEENSRLSGLHNITTFLTMDLNEAEKIISRAENLYKQPYFWNLLHSLPHLQLNSFYTEDELATITQFLEDIQNTLASLKDLTMMPLGQSFYEVVKMTLNLSAASLQDRSLEAFQYNLSFGDVLWNPPAVIAELESRFGFDGPRVEKLLSYTAQLTEIPTGETLEQFVCSALAVVPEDEANKENNGEGCNSTQHEAKLYLVHAVSKFKLYAWNDDMVLNIKSNNTLLKLLYEASKSMSSSQVWHDLQNKELVFDFLFETFDLLWNLTNKSLCEKLLLIYNYTEFQAQFLAQNGKNDIQVVYDTLSCLKTLFIDEEFQSALLCYLEEFLDLSLGCLVNDGCTDFYVANMSSVEHSAEVYNLLLLPLDSVLSDVTNWGDKVSVPSALHCTFTWLQAWTEIFEEASEILNLNSTYFVCLRDDLAYLSENFLNVTQDELCNNTAMAIVEATGAAMKLLKSVFQETGNLNDLEDFEAFLVNLQRVVNNAFEVTNLLKDSSLESVLETMGAVITKMRKSILKIANEEFLNSWLDAFISGGYEREDKRAGVFSIEKSLSTILKLSQEELEIILMEMNYTSAFLKSVPRDKYMVCISIFQNITKLILGNSLKDISYLQTNFSSHFNSFLNFHSTMYEAEDCKWVYGLSNFTEKYKSPSHLESARHIFFLLKSLGNAETDAKLMNVMDFVNLIFNLTLPECSLGASNMICASAYFNIVAKTLKLILPELYVKHDINVLESIFKLLNNSGEKIQTIISDLVGSSLYISNKTHFSQSNRGFNRTSGMLRNPFHHIHLISVELLSEIQSLLKNNSFEFQENSSSHLDNEIEPFLHGKNISLLMEFFQYMIRKLDSNLQNEHKTFPQKLIETAGLDIELVRKALEIFKSPAFIVFSLGDETEFLKHIVALVQNMRNMDIEFLISRFKQIQENLENFFKNIKPFNLGNSGLGTLTDWWDAFENISCYWNMTGVLQITQLFEQDELYSTEDVFNFLFDVISLTERLAHENITEALTEIYTFILTQEEKMQMFTDDEISNQIEDLLMLLETLADISDEPGEASVCFSAAFCWTFTTATPQSDPTVKPCDSVHTNSTLHYNAVIEVIKELKLITLDDSFACFMEDIQMDITRNLTCFFHQIKEWHSIILKFSELHHINSSVLKELLDFWNELSLYAVPLQVNNTHAINCSSTSKSQMVLQIIETLGSISVSEMEMAKSLLEQLNNIYGGLSWNRESRTSLKSVLTNVKNVTSEVSKLLNTEAVLSFLSVIQPLMTLSSVGNQTHAMLMTISALSGNISVSDNFENFLFPVVTSIENLLVNFSVRHLLVLVDQVFKLLKLATGQSSSMAPDVLLEQFKASSEDAISRNFEDIQDVVKIILCNCNDKNYSKLMHALILLMTNESSSNGLLLAVKDIIAFLELFQNKSKKDHTDVKIKDFVQNITQLRLDIGSSVNISQETVNTLLEASVSHSEVLYSAFVVALTGRCDEEVLSLLLKLPENNRTSLVVEELCSLPALDLYNMFVLIIQNLNVRHIIYKVQIPPEIGNLLNMLLDVVSSISSLLNKVHHVMEKLPVFLQGIENIGVFDVSALQQFLQGGQFRSSAVGSLESVIKAVCKEESSFFSNANLFIDMPRIMGLLEENMAKYGIPEDSTPFCLKLYEEILQAPNGALLWTFLKPLLHGKILYNSNISMIDLVMEKANFTFGLVENLKSYSETWLRMSEIFKTSGNVLTVSRLQETVQNNFVKHFIESNLDINMEKLLKKMQAYESVVCGVLQPQKSLREDYNQGAALSKESTWVSPNPGIAQWVHGDDAEGRAPPQTMMNKMLNSSASKQIDLLTQLVVNISSCVLLDRFQPFDSVEKLEEKAHELMQENNLLASIIFSTPEDKKQDSSNLLPRHISYTIRTSVLYSMRTDLLKNPTWKSHPHKLPADGFKYNHVFIPLQDMIERAIISAQTGTDISDTSIQVQAMPYPCHTSDLFLNNIGFFFPLMMMLTWMVSVAGMVRKLVYEREINLEEYMRTMGVYPAIHFFAWFLENVIVLTVSSCALATILKASGIFAYSNGFLVFLFLLEFGVTVIMLSYFLGAFFSSADTAALCASLVYMISFLPYIVLLVLQNQLSFTNQIIMCLLSTTAFGQGIFFITYFEGQEIDPSPQGWKVPCTEGATVGVVLLSLTKEHVDGQKAAVKDLNLTFHKGQITALLGPNGAGKTTVISLLTGLYPPSSGTIIVDGKDIRTELAAIRTELGVCPQYDVLFSTLTVREHLLFYGSVKAPGWTKEQLNERISGVLEEVDLSEHQYKPVGTLSGGMKRRLSIAISFIGNSKTVVLDEPTSCTLIFTTHHLDEAEALSDRIAILQRGQLRCCGSPSYLRETYGQGHSLTLIKKPSVFEIQDHKHIVQVTSLVQTHIPEAFLKDNSGTELTYVIPERADKTSFKGLFQALDQSLQHLHVTGYGISDTTLEELCVSEGTHSVDNIVRLIPLLSTISGATSMVDRPERQESIWNQLDRIKNWAHGNLMRFNKTKFKVLHLDQGNPQYQHRLGMNRSEQPCSEGFWSAGG</sequence>
<evidence type="ECO:0000256" key="8">
    <source>
        <dbReference type="SAM" id="Phobius"/>
    </source>
</evidence>
<dbReference type="Pfam" id="PF00005">
    <property type="entry name" value="ABC_tran"/>
    <property type="match status" value="1"/>
</dbReference>
<dbReference type="InterPro" id="IPR017871">
    <property type="entry name" value="ABC_transporter-like_CS"/>
</dbReference>
<dbReference type="Pfam" id="PF12698">
    <property type="entry name" value="ABC2_membrane_3"/>
    <property type="match status" value="1"/>
</dbReference>
<gene>
    <name evidence="10" type="primary">ABCA13_0</name>
    <name evidence="10" type="ORF">RLOC_00010515</name>
</gene>
<dbReference type="PROSITE" id="PS00211">
    <property type="entry name" value="ABC_TRANSPORTER_1"/>
    <property type="match status" value="1"/>
</dbReference>
<evidence type="ECO:0000256" key="2">
    <source>
        <dbReference type="ARBA" id="ARBA00022692"/>
    </source>
</evidence>
<keyword evidence="3" id="KW-0547">Nucleotide-binding</keyword>
<comment type="subcellular location">
    <subcellularLocation>
        <location evidence="1">Membrane</location>
        <topology evidence="1">Multi-pass membrane protein</topology>
    </subcellularLocation>
</comment>
<dbReference type="PANTHER" id="PTHR19229:SF113">
    <property type="entry name" value="ATP-BINDING CASSETTE SUB-FAMILY A MEMBER 13"/>
    <property type="match status" value="1"/>
</dbReference>
<evidence type="ECO:0000256" key="3">
    <source>
        <dbReference type="ARBA" id="ARBA00022741"/>
    </source>
</evidence>
<protein>
    <submittedName>
        <fullName evidence="10">ATP-binding cassette sub-family A member 13</fullName>
    </submittedName>
</protein>
<dbReference type="GO" id="GO:0016887">
    <property type="term" value="F:ATP hydrolysis activity"/>
    <property type="evidence" value="ECO:0007669"/>
    <property type="project" value="InterPro"/>
</dbReference>
<evidence type="ECO:0000256" key="6">
    <source>
        <dbReference type="ARBA" id="ARBA00023136"/>
    </source>
</evidence>
<evidence type="ECO:0000313" key="11">
    <source>
        <dbReference type="Proteomes" id="UP000197619"/>
    </source>
</evidence>
<dbReference type="InterPro" id="IPR003593">
    <property type="entry name" value="AAA+_ATPase"/>
</dbReference>
<dbReference type="SUPFAM" id="SSF52540">
    <property type="entry name" value="P-loop containing nucleoside triphosphate hydrolases"/>
    <property type="match status" value="1"/>
</dbReference>
<proteinExistence type="predicted"/>
<dbReference type="STRING" id="299123.ENSLSDP00000022210"/>
<evidence type="ECO:0000313" key="10">
    <source>
        <dbReference type="EMBL" id="OWK60782.1"/>
    </source>
</evidence>
<keyword evidence="11" id="KW-1185">Reference proteome</keyword>
<dbReference type="InterPro" id="IPR003439">
    <property type="entry name" value="ABC_transporter-like_ATP-bd"/>
</dbReference>
<accession>A0A218V593</accession>
<feature type="transmembrane region" description="Helical" evidence="8">
    <location>
        <begin position="24"/>
        <end position="45"/>
    </location>
</feature>
<dbReference type="Proteomes" id="UP000197619">
    <property type="component" value="Unassembled WGS sequence"/>
</dbReference>
<dbReference type="SMART" id="SM00382">
    <property type="entry name" value="AAA"/>
    <property type="match status" value="1"/>
</dbReference>